<accession>A7VPA1</accession>
<reference evidence="2 3" key="2">
    <citation type="submission" date="2007-08" db="EMBL/GenBank/DDBJ databases">
        <authorList>
            <person name="Fulton L."/>
            <person name="Clifton S."/>
            <person name="Fulton B."/>
            <person name="Xu J."/>
            <person name="Minx P."/>
            <person name="Pepin K.H."/>
            <person name="Johnson M."/>
            <person name="Thiruvilangam P."/>
            <person name="Bhonagiri V."/>
            <person name="Nash W.E."/>
            <person name="Wang C."/>
            <person name="Mardis E.R."/>
            <person name="Wilson R.K."/>
        </authorList>
    </citation>
    <scope>NUCLEOTIDE SEQUENCE [LARGE SCALE GENOMIC DNA]</scope>
    <source>
        <strain evidence="2 3">DSM 753</strain>
    </source>
</reference>
<dbReference type="AlphaFoldDB" id="A7VPA1"/>
<proteinExistence type="predicted"/>
<protein>
    <submittedName>
        <fullName evidence="2">Uncharacterized protein</fullName>
    </submittedName>
</protein>
<reference evidence="2 3" key="1">
    <citation type="submission" date="2007-08" db="EMBL/GenBank/DDBJ databases">
        <title>Draft genome sequence of Clostridium leptum (DSM 753).</title>
        <authorList>
            <person name="Sudarsanam P."/>
            <person name="Ley R."/>
            <person name="Guruge J."/>
            <person name="Turnbaugh P.J."/>
            <person name="Mahowald M."/>
            <person name="Liep D."/>
            <person name="Gordon J."/>
        </authorList>
    </citation>
    <scope>NUCLEOTIDE SEQUENCE [LARGE SCALE GENOMIC DNA]</scope>
    <source>
        <strain evidence="2 3">DSM 753</strain>
    </source>
</reference>
<sequence>MDKSNSAWRFKGAPLPTKPSAASNQETPESGKAEAFYRFRAF</sequence>
<evidence type="ECO:0000313" key="3">
    <source>
        <dbReference type="Proteomes" id="UP000003490"/>
    </source>
</evidence>
<comment type="caution">
    <text evidence="2">The sequence shown here is derived from an EMBL/GenBank/DDBJ whole genome shotgun (WGS) entry which is preliminary data.</text>
</comment>
<dbReference type="Proteomes" id="UP000003490">
    <property type="component" value="Unassembled WGS sequence"/>
</dbReference>
<feature type="region of interest" description="Disordered" evidence="1">
    <location>
        <begin position="1"/>
        <end position="31"/>
    </location>
</feature>
<evidence type="ECO:0000256" key="1">
    <source>
        <dbReference type="SAM" id="MobiDB-lite"/>
    </source>
</evidence>
<evidence type="ECO:0000313" key="2">
    <source>
        <dbReference type="EMBL" id="EDO62788.1"/>
    </source>
</evidence>
<organism evidence="2 3">
    <name type="scientific">[Clostridium] leptum DSM 753</name>
    <dbReference type="NCBI Taxonomy" id="428125"/>
    <lineage>
        <taxon>Bacteria</taxon>
        <taxon>Bacillati</taxon>
        <taxon>Bacillota</taxon>
        <taxon>Clostridia</taxon>
        <taxon>Eubacteriales</taxon>
        <taxon>Oscillospiraceae</taxon>
        <taxon>Oscillospiraceae incertae sedis</taxon>
    </lineage>
</organism>
<dbReference type="HOGENOM" id="CLU_3249533_0_0_9"/>
<dbReference type="EMBL" id="ABCB02000012">
    <property type="protein sequence ID" value="EDO62788.1"/>
    <property type="molecule type" value="Genomic_DNA"/>
</dbReference>
<gene>
    <name evidence="2" type="ORF">CLOLEP_00377</name>
</gene>
<name>A7VPA1_9FIRM</name>